<reference evidence="1" key="2">
    <citation type="journal article" date="2015" name="Data Brief">
        <title>Shoot transcriptome of the giant reed, Arundo donax.</title>
        <authorList>
            <person name="Barrero R.A."/>
            <person name="Guerrero F.D."/>
            <person name="Moolhuijzen P."/>
            <person name="Goolsby J.A."/>
            <person name="Tidwell J."/>
            <person name="Bellgard S.E."/>
            <person name="Bellgard M.I."/>
        </authorList>
    </citation>
    <scope>NUCLEOTIDE SEQUENCE</scope>
    <source>
        <tissue evidence="1">Shoot tissue taken approximately 20 cm above the soil surface</tissue>
    </source>
</reference>
<accession>A0A0A9HXT0</accession>
<reference evidence="1" key="1">
    <citation type="submission" date="2014-09" db="EMBL/GenBank/DDBJ databases">
        <authorList>
            <person name="Magalhaes I.L.F."/>
            <person name="Oliveira U."/>
            <person name="Santos F.R."/>
            <person name="Vidigal T.H.D.A."/>
            <person name="Brescovit A.D."/>
            <person name="Santos A.J."/>
        </authorList>
    </citation>
    <scope>NUCLEOTIDE SEQUENCE</scope>
    <source>
        <tissue evidence="1">Shoot tissue taken approximately 20 cm above the soil surface</tissue>
    </source>
</reference>
<organism evidence="1">
    <name type="scientific">Arundo donax</name>
    <name type="common">Giant reed</name>
    <name type="synonym">Donax arundinaceus</name>
    <dbReference type="NCBI Taxonomy" id="35708"/>
    <lineage>
        <taxon>Eukaryota</taxon>
        <taxon>Viridiplantae</taxon>
        <taxon>Streptophyta</taxon>
        <taxon>Embryophyta</taxon>
        <taxon>Tracheophyta</taxon>
        <taxon>Spermatophyta</taxon>
        <taxon>Magnoliopsida</taxon>
        <taxon>Liliopsida</taxon>
        <taxon>Poales</taxon>
        <taxon>Poaceae</taxon>
        <taxon>PACMAD clade</taxon>
        <taxon>Arundinoideae</taxon>
        <taxon>Arundineae</taxon>
        <taxon>Arundo</taxon>
    </lineage>
</organism>
<dbReference type="AlphaFoldDB" id="A0A0A9HXT0"/>
<sequence length="20" mass="2184">MVSKLRFLAISMSANVATDE</sequence>
<proteinExistence type="predicted"/>
<name>A0A0A9HXT0_ARUDO</name>
<evidence type="ECO:0000313" key="1">
    <source>
        <dbReference type="EMBL" id="JAE37723.1"/>
    </source>
</evidence>
<protein>
    <submittedName>
        <fullName evidence="1">Uncharacterized protein</fullName>
    </submittedName>
</protein>
<dbReference type="EMBL" id="GBRH01160173">
    <property type="protein sequence ID" value="JAE37723.1"/>
    <property type="molecule type" value="Transcribed_RNA"/>
</dbReference>